<dbReference type="GO" id="GO:0005743">
    <property type="term" value="C:mitochondrial inner membrane"/>
    <property type="evidence" value="ECO:0007669"/>
    <property type="project" value="TreeGrafter"/>
</dbReference>
<dbReference type="AlphaFoldDB" id="A0A0C7MS82"/>
<evidence type="ECO:0000256" key="6">
    <source>
        <dbReference type="RuleBase" id="RU363045"/>
    </source>
</evidence>
<evidence type="ECO:0000256" key="1">
    <source>
        <dbReference type="ARBA" id="ARBA00004173"/>
    </source>
</evidence>
<evidence type="ECO:0000256" key="3">
    <source>
        <dbReference type="ARBA" id="ARBA00013287"/>
    </source>
</evidence>
<dbReference type="InterPro" id="IPR016031">
    <property type="entry name" value="Trp_RNA-bd_attenuator-like_dom"/>
</dbReference>
<dbReference type="Proteomes" id="UP000054304">
    <property type="component" value="Unassembled WGS sequence"/>
</dbReference>
<comment type="similarity">
    <text evidence="2 6">Belongs to the AIM24 family.</text>
</comment>
<dbReference type="InterPro" id="IPR036983">
    <property type="entry name" value="AIM24_sf"/>
</dbReference>
<evidence type="ECO:0000313" key="7">
    <source>
        <dbReference type="EMBL" id="CEP62810.1"/>
    </source>
</evidence>
<reference evidence="7 8" key="1">
    <citation type="submission" date="2014-12" db="EMBL/GenBank/DDBJ databases">
        <authorList>
            <person name="Neuveglise Cecile"/>
        </authorList>
    </citation>
    <scope>NUCLEOTIDE SEQUENCE [LARGE SCALE GENOMIC DNA]</scope>
    <source>
        <strain evidence="7 8">CBS 12615</strain>
    </source>
</reference>
<keyword evidence="5 6" id="KW-0496">Mitochondrion</keyword>
<dbReference type="GeneID" id="34686290"/>
<dbReference type="OrthoDB" id="5295771at2759"/>
<dbReference type="PANTHER" id="PTHR36959">
    <property type="entry name" value="ALTERED INHERITANCE OF MITOCHONDRIA PROTEIN 24, MITOCHONDRIAL"/>
    <property type="match status" value="1"/>
</dbReference>
<gene>
    <name evidence="7" type="ORF">LALA0_S06e04368g</name>
</gene>
<dbReference type="Gene3D" id="3.60.160.10">
    <property type="entry name" value="Mitochondrial biogenesis AIM24"/>
    <property type="match status" value="1"/>
</dbReference>
<dbReference type="SUPFAM" id="SSF51219">
    <property type="entry name" value="TRAP-like"/>
    <property type="match status" value="1"/>
</dbReference>
<evidence type="ECO:0000256" key="5">
    <source>
        <dbReference type="ARBA" id="ARBA00023128"/>
    </source>
</evidence>
<dbReference type="InterPro" id="IPR002838">
    <property type="entry name" value="AIM24"/>
</dbReference>
<dbReference type="PANTHER" id="PTHR36959:SF2">
    <property type="entry name" value="ALTERED INHERITANCE OF MITOCHONDRIA PROTEIN 24, MITOCHONDRIAL"/>
    <property type="match status" value="1"/>
</dbReference>
<dbReference type="EMBL" id="LN736365">
    <property type="protein sequence ID" value="CEP62810.1"/>
    <property type="molecule type" value="Genomic_DNA"/>
</dbReference>
<dbReference type="Pfam" id="PF01987">
    <property type="entry name" value="AIM24"/>
    <property type="match status" value="1"/>
</dbReference>
<dbReference type="RefSeq" id="XP_022629032.1">
    <property type="nucleotide sequence ID" value="XM_022771872.1"/>
</dbReference>
<evidence type="ECO:0000256" key="4">
    <source>
        <dbReference type="ARBA" id="ARBA00022946"/>
    </source>
</evidence>
<accession>A0A0C7MS82</accession>
<dbReference type="GO" id="GO:0007007">
    <property type="term" value="P:inner mitochondrial membrane organization"/>
    <property type="evidence" value="ECO:0007669"/>
    <property type="project" value="TreeGrafter"/>
</dbReference>
<comment type="subcellular location">
    <subcellularLocation>
        <location evidence="1 6">Mitochondrion</location>
    </subcellularLocation>
</comment>
<organism evidence="7 8">
    <name type="scientific">Lachancea lanzarotensis</name>
    <dbReference type="NCBI Taxonomy" id="1245769"/>
    <lineage>
        <taxon>Eukaryota</taxon>
        <taxon>Fungi</taxon>
        <taxon>Dikarya</taxon>
        <taxon>Ascomycota</taxon>
        <taxon>Saccharomycotina</taxon>
        <taxon>Saccharomycetes</taxon>
        <taxon>Saccharomycetales</taxon>
        <taxon>Saccharomycetaceae</taxon>
        <taxon>Lachancea</taxon>
    </lineage>
</organism>
<evidence type="ECO:0000313" key="8">
    <source>
        <dbReference type="Proteomes" id="UP000054304"/>
    </source>
</evidence>
<protein>
    <recommendedName>
        <fullName evidence="3 6">Altered inheritance of mitochondria protein 24, mitochondrial</fullName>
    </recommendedName>
</protein>
<dbReference type="HOGENOM" id="CLU_057912_0_0_1"/>
<sequence length="405" mass="44918">MSRFLQRISAIRSISLIKPNASSIVPAQVAQNLDAEPVFGSENESLESRFKTLGTPATLCSASLPPSIPLFVRRGCLVSLHNTQSLHIEHRWVDLVWSLIKYGSWRPALFHKLISPTPFNALVAPNVSHSRLTSWFGFSSQPFRTLCLVTLDGTQDWCVFGKNGLIAYEGNTSLEIKTSGILSTRSLALPGDYRVLQGRGNALVSGAGSVYTIQLSDDSDELILKSEHLLAISSKNVLDLKKSVSEYRLGEASRTPELAQSVVDMASAIGLEKTPESKPEPFSVRKLGHLTSTALVSSWNWIKRVYTLWANGRTKYLKIRGPRTLLVQSSHNAFMPATQLSPKQKTVHRDQRQTELQLQETSTTPSTNTKDYLSYVTVSPTGQVEFESTRNFDSRVAEIESLKRN</sequence>
<keyword evidence="4" id="KW-0809">Transit peptide</keyword>
<evidence type="ECO:0000256" key="2">
    <source>
        <dbReference type="ARBA" id="ARBA00009322"/>
    </source>
</evidence>
<proteinExistence type="inferred from homology"/>
<keyword evidence="8" id="KW-1185">Reference proteome</keyword>
<name>A0A0C7MS82_9SACH</name>